<dbReference type="SUPFAM" id="SSF56112">
    <property type="entry name" value="Protein kinase-like (PK-like)"/>
    <property type="match status" value="1"/>
</dbReference>
<gene>
    <name evidence="2" type="ORF">C8Q69DRAFT_470529</name>
</gene>
<evidence type="ECO:0000313" key="3">
    <source>
        <dbReference type="Proteomes" id="UP000283841"/>
    </source>
</evidence>
<evidence type="ECO:0000259" key="1">
    <source>
        <dbReference type="PROSITE" id="PS50011"/>
    </source>
</evidence>
<name>A0A443HRV7_BYSSP</name>
<dbReference type="InterPro" id="IPR051681">
    <property type="entry name" value="Ser/Thr_Kinases-Pseudokinases"/>
</dbReference>
<dbReference type="GO" id="GO:0004674">
    <property type="term" value="F:protein serine/threonine kinase activity"/>
    <property type="evidence" value="ECO:0007669"/>
    <property type="project" value="TreeGrafter"/>
</dbReference>
<proteinExistence type="predicted"/>
<dbReference type="InterPro" id="IPR001245">
    <property type="entry name" value="Ser-Thr/Tyr_kinase_cat_dom"/>
</dbReference>
<dbReference type="GO" id="GO:0005524">
    <property type="term" value="F:ATP binding"/>
    <property type="evidence" value="ECO:0007669"/>
    <property type="project" value="InterPro"/>
</dbReference>
<dbReference type="Pfam" id="PF07714">
    <property type="entry name" value="PK_Tyr_Ser-Thr"/>
    <property type="match status" value="1"/>
</dbReference>
<comment type="caution">
    <text evidence="2">The sequence shown here is derived from an EMBL/GenBank/DDBJ whole genome shotgun (WGS) entry which is preliminary data.</text>
</comment>
<keyword evidence="3" id="KW-1185">Reference proteome</keyword>
<dbReference type="AlphaFoldDB" id="A0A443HRV7"/>
<accession>A0A443HRV7</accession>
<dbReference type="PROSITE" id="PS50011">
    <property type="entry name" value="PROTEIN_KINASE_DOM"/>
    <property type="match status" value="1"/>
</dbReference>
<dbReference type="PANTHER" id="PTHR44329">
    <property type="entry name" value="SERINE/THREONINE-PROTEIN KINASE TNNI3K-RELATED"/>
    <property type="match status" value="1"/>
</dbReference>
<keyword evidence="2" id="KW-0808">Transferase</keyword>
<dbReference type="EMBL" id="RCNU01000007">
    <property type="protein sequence ID" value="RWQ94534.1"/>
    <property type="molecule type" value="Genomic_DNA"/>
</dbReference>
<reference evidence="2 3" key="1">
    <citation type="journal article" date="2018" name="Front. Microbiol.">
        <title>Genomic and genetic insights into a cosmopolitan fungus, Paecilomyces variotii (Eurotiales).</title>
        <authorList>
            <person name="Urquhart A.S."/>
            <person name="Mondo S.J."/>
            <person name="Makela M.R."/>
            <person name="Hane J.K."/>
            <person name="Wiebenga A."/>
            <person name="He G."/>
            <person name="Mihaltcheva S."/>
            <person name="Pangilinan J."/>
            <person name="Lipzen A."/>
            <person name="Barry K."/>
            <person name="de Vries R.P."/>
            <person name="Grigoriev I.V."/>
            <person name="Idnurm A."/>
        </authorList>
    </citation>
    <scope>NUCLEOTIDE SEQUENCE [LARGE SCALE GENOMIC DNA]</scope>
    <source>
        <strain evidence="2 3">CBS 101075</strain>
    </source>
</reference>
<dbReference type="InterPro" id="IPR011009">
    <property type="entry name" value="Kinase-like_dom_sf"/>
</dbReference>
<sequence>MFTSRKGRRNLPQPSKENLISSGHLANVHRLTDNVVRKVPCDRSSSSSVRAIQTEAWIYQHLGRHKHIARCLEAADDHVDLKFERNGDLEIYLSMHRVSNEFRCRAAEQVVEAVHYIHEEGVVHSDLSARQFLLDEKMNVHLSDFCGSSLNGSKALVIENPSHYLPRGQMLPSTKKSDIFALGSTLYEIMTNQTPYQGKSDTEVQHLYKRKVYPSLDEVQDENWRRIILGCWNSHYQSAREILHDIPFKRKKWYQCCA</sequence>
<dbReference type="InterPro" id="IPR000719">
    <property type="entry name" value="Prot_kinase_dom"/>
</dbReference>
<protein>
    <submittedName>
        <fullName evidence="2">Kinase-like domain-containing protein</fullName>
    </submittedName>
</protein>
<dbReference type="STRING" id="264951.A0A443HRV7"/>
<dbReference type="Gene3D" id="1.10.510.10">
    <property type="entry name" value="Transferase(Phosphotransferase) domain 1"/>
    <property type="match status" value="1"/>
</dbReference>
<feature type="domain" description="Protein kinase" evidence="1">
    <location>
        <begin position="1"/>
        <end position="258"/>
    </location>
</feature>
<dbReference type="RefSeq" id="XP_028484179.1">
    <property type="nucleotide sequence ID" value="XM_028630837.1"/>
</dbReference>
<keyword evidence="2" id="KW-0418">Kinase</keyword>
<dbReference type="VEuPathDB" id="FungiDB:C8Q69DRAFT_470529"/>
<evidence type="ECO:0000313" key="2">
    <source>
        <dbReference type="EMBL" id="RWQ94534.1"/>
    </source>
</evidence>
<dbReference type="Proteomes" id="UP000283841">
    <property type="component" value="Unassembled WGS sequence"/>
</dbReference>
<organism evidence="2 3">
    <name type="scientific">Byssochlamys spectabilis</name>
    <name type="common">Paecilomyces variotii</name>
    <dbReference type="NCBI Taxonomy" id="264951"/>
    <lineage>
        <taxon>Eukaryota</taxon>
        <taxon>Fungi</taxon>
        <taxon>Dikarya</taxon>
        <taxon>Ascomycota</taxon>
        <taxon>Pezizomycotina</taxon>
        <taxon>Eurotiomycetes</taxon>
        <taxon>Eurotiomycetidae</taxon>
        <taxon>Eurotiales</taxon>
        <taxon>Thermoascaceae</taxon>
        <taxon>Paecilomyces</taxon>
    </lineage>
</organism>
<dbReference type="GeneID" id="39600114"/>